<dbReference type="SMART" id="SM00320">
    <property type="entry name" value="WD40"/>
    <property type="match status" value="4"/>
</dbReference>
<dbReference type="PANTHER" id="PTHR19879:SF9">
    <property type="entry name" value="TRANSCRIPTION INITIATION FACTOR TFIID SUBUNIT 5"/>
    <property type="match status" value="1"/>
</dbReference>
<dbReference type="PROSITE" id="PS50294">
    <property type="entry name" value="WD_REPEATS_REGION"/>
    <property type="match status" value="3"/>
</dbReference>
<accession>A0A0C9TQ33</accession>
<feature type="repeat" description="WD" evidence="3">
    <location>
        <begin position="131"/>
        <end position="172"/>
    </location>
</feature>
<dbReference type="CDD" id="cd00200">
    <property type="entry name" value="WD40"/>
    <property type="match status" value="1"/>
</dbReference>
<dbReference type="InterPro" id="IPR019775">
    <property type="entry name" value="WD40_repeat_CS"/>
</dbReference>
<evidence type="ECO:0000313" key="5">
    <source>
        <dbReference type="Proteomes" id="UP000053647"/>
    </source>
</evidence>
<dbReference type="InterPro" id="IPR020472">
    <property type="entry name" value="WD40_PAC1"/>
</dbReference>
<dbReference type="HOGENOM" id="CLU_000288_57_33_1"/>
<dbReference type="SUPFAM" id="SSF50978">
    <property type="entry name" value="WD40 repeat-like"/>
    <property type="match status" value="1"/>
</dbReference>
<dbReference type="Proteomes" id="UP000053647">
    <property type="component" value="Unassembled WGS sequence"/>
</dbReference>
<dbReference type="PANTHER" id="PTHR19879">
    <property type="entry name" value="TRANSCRIPTION INITIATION FACTOR TFIID"/>
    <property type="match status" value="1"/>
</dbReference>
<feature type="non-terminal residue" evidence="4">
    <location>
        <position position="1"/>
    </location>
</feature>
<feature type="repeat" description="WD" evidence="3">
    <location>
        <begin position="93"/>
        <end position="134"/>
    </location>
</feature>
<evidence type="ECO:0000256" key="3">
    <source>
        <dbReference type="PROSITE-ProRule" id="PRU00221"/>
    </source>
</evidence>
<dbReference type="PRINTS" id="PR00320">
    <property type="entry name" value="GPROTEINBRPT"/>
</dbReference>
<dbReference type="Gene3D" id="2.130.10.10">
    <property type="entry name" value="YVTN repeat-like/Quinoprotein amine dehydrogenase"/>
    <property type="match status" value="2"/>
</dbReference>
<feature type="non-terminal residue" evidence="4">
    <location>
        <position position="207"/>
    </location>
</feature>
<evidence type="ECO:0000256" key="1">
    <source>
        <dbReference type="ARBA" id="ARBA00022574"/>
    </source>
</evidence>
<dbReference type="AlphaFoldDB" id="A0A0C9TQ33"/>
<keyword evidence="1 3" id="KW-0853">WD repeat</keyword>
<dbReference type="EMBL" id="KN819428">
    <property type="protein sequence ID" value="KIJ09887.1"/>
    <property type="molecule type" value="Genomic_DNA"/>
</dbReference>
<sequence length="207" mass="22414">GHSSEVRSVAFLSDGKQVISGSEGLSRVRTWMVKDGREARVGRVMGEKSVVTAVATSNDGQWIATANGSRPGDAHSNRVTIWKATTHRKVVELEGHSAQVQSLAFSPDSARVVSGSWDGMVLVWSTTGERLIAHEDFVKSVAVSHNGNFIVSGSRDYKVRIWDMATSTQIGSTLQHNDWVNSVAISPDGSYLATGGVEKKVYIWSLK</sequence>
<dbReference type="InterPro" id="IPR015943">
    <property type="entry name" value="WD40/YVTN_repeat-like_dom_sf"/>
</dbReference>
<dbReference type="PROSITE" id="PS50082">
    <property type="entry name" value="WD_REPEATS_2"/>
    <property type="match status" value="3"/>
</dbReference>
<dbReference type="InterPro" id="IPR001680">
    <property type="entry name" value="WD40_rpt"/>
</dbReference>
<dbReference type="Pfam" id="PF00400">
    <property type="entry name" value="WD40"/>
    <property type="match status" value="5"/>
</dbReference>
<name>A0A0C9TQ33_PAXIN</name>
<protein>
    <recommendedName>
        <fullName evidence="6">WD40 repeat-like protein</fullName>
    </recommendedName>
</protein>
<feature type="repeat" description="WD" evidence="3">
    <location>
        <begin position="173"/>
        <end position="207"/>
    </location>
</feature>
<dbReference type="PROSITE" id="PS00678">
    <property type="entry name" value="WD_REPEATS_1"/>
    <property type="match status" value="1"/>
</dbReference>
<evidence type="ECO:0000313" key="4">
    <source>
        <dbReference type="EMBL" id="KIJ09887.1"/>
    </source>
</evidence>
<evidence type="ECO:0000256" key="2">
    <source>
        <dbReference type="ARBA" id="ARBA00022737"/>
    </source>
</evidence>
<reference evidence="5" key="2">
    <citation type="submission" date="2015-01" db="EMBL/GenBank/DDBJ databases">
        <title>Evolutionary Origins and Diversification of the Mycorrhizal Mutualists.</title>
        <authorList>
            <consortium name="DOE Joint Genome Institute"/>
            <consortium name="Mycorrhizal Genomics Consortium"/>
            <person name="Kohler A."/>
            <person name="Kuo A."/>
            <person name="Nagy L.G."/>
            <person name="Floudas D."/>
            <person name="Copeland A."/>
            <person name="Barry K.W."/>
            <person name="Cichocki N."/>
            <person name="Veneault-Fourrey C."/>
            <person name="LaButti K."/>
            <person name="Lindquist E.A."/>
            <person name="Lipzen A."/>
            <person name="Lundell T."/>
            <person name="Morin E."/>
            <person name="Murat C."/>
            <person name="Riley R."/>
            <person name="Ohm R."/>
            <person name="Sun H."/>
            <person name="Tunlid A."/>
            <person name="Henrissat B."/>
            <person name="Grigoriev I.V."/>
            <person name="Hibbett D.S."/>
            <person name="Martin F."/>
        </authorList>
    </citation>
    <scope>NUCLEOTIDE SEQUENCE [LARGE SCALE GENOMIC DNA]</scope>
    <source>
        <strain evidence="5">ATCC 200175</strain>
    </source>
</reference>
<organism evidence="4 5">
    <name type="scientific">Paxillus involutus ATCC 200175</name>
    <dbReference type="NCBI Taxonomy" id="664439"/>
    <lineage>
        <taxon>Eukaryota</taxon>
        <taxon>Fungi</taxon>
        <taxon>Dikarya</taxon>
        <taxon>Basidiomycota</taxon>
        <taxon>Agaricomycotina</taxon>
        <taxon>Agaricomycetes</taxon>
        <taxon>Agaricomycetidae</taxon>
        <taxon>Boletales</taxon>
        <taxon>Paxilineae</taxon>
        <taxon>Paxillaceae</taxon>
        <taxon>Paxillus</taxon>
    </lineage>
</organism>
<dbReference type="OrthoDB" id="2667574at2759"/>
<gene>
    <name evidence="4" type="ORF">PAXINDRAFT_46654</name>
</gene>
<dbReference type="InterPro" id="IPR036322">
    <property type="entry name" value="WD40_repeat_dom_sf"/>
</dbReference>
<keyword evidence="5" id="KW-1185">Reference proteome</keyword>
<proteinExistence type="predicted"/>
<evidence type="ECO:0008006" key="6">
    <source>
        <dbReference type="Google" id="ProtNLM"/>
    </source>
</evidence>
<keyword evidence="2" id="KW-0677">Repeat</keyword>
<reference evidence="4 5" key="1">
    <citation type="submission" date="2014-06" db="EMBL/GenBank/DDBJ databases">
        <authorList>
            <consortium name="DOE Joint Genome Institute"/>
            <person name="Kuo A."/>
            <person name="Kohler A."/>
            <person name="Nagy L.G."/>
            <person name="Floudas D."/>
            <person name="Copeland A."/>
            <person name="Barry K.W."/>
            <person name="Cichocki N."/>
            <person name="Veneault-Fourrey C."/>
            <person name="LaButti K."/>
            <person name="Lindquist E.A."/>
            <person name="Lipzen A."/>
            <person name="Lundell T."/>
            <person name="Morin E."/>
            <person name="Murat C."/>
            <person name="Sun H."/>
            <person name="Tunlid A."/>
            <person name="Henrissat B."/>
            <person name="Grigoriev I.V."/>
            <person name="Hibbett D.S."/>
            <person name="Martin F."/>
            <person name="Nordberg H.P."/>
            <person name="Cantor M.N."/>
            <person name="Hua S.X."/>
        </authorList>
    </citation>
    <scope>NUCLEOTIDE SEQUENCE [LARGE SCALE GENOMIC DNA]</scope>
    <source>
        <strain evidence="4 5">ATCC 200175</strain>
    </source>
</reference>